<dbReference type="Pfam" id="PF18758">
    <property type="entry name" value="KDZ"/>
    <property type="match status" value="1"/>
</dbReference>
<protein>
    <recommendedName>
        <fullName evidence="4">CxC2-like cysteine cluster KDZ transposase-associated domain-containing protein</fullName>
    </recommendedName>
</protein>
<proteinExistence type="predicted"/>
<feature type="region of interest" description="Disordered" evidence="1">
    <location>
        <begin position="410"/>
        <end position="436"/>
    </location>
</feature>
<dbReference type="EMBL" id="KZ293465">
    <property type="protein sequence ID" value="PBK62569.1"/>
    <property type="molecule type" value="Genomic_DNA"/>
</dbReference>
<reference evidence="3" key="1">
    <citation type="journal article" date="2017" name="Nat. Ecol. Evol.">
        <title>Genome expansion and lineage-specific genetic innovations in the forest pathogenic fungi Armillaria.</title>
        <authorList>
            <person name="Sipos G."/>
            <person name="Prasanna A.N."/>
            <person name="Walter M.C."/>
            <person name="O'Connor E."/>
            <person name="Balint B."/>
            <person name="Krizsan K."/>
            <person name="Kiss B."/>
            <person name="Hess J."/>
            <person name="Varga T."/>
            <person name="Slot J."/>
            <person name="Riley R."/>
            <person name="Boka B."/>
            <person name="Rigling D."/>
            <person name="Barry K."/>
            <person name="Lee J."/>
            <person name="Mihaltcheva S."/>
            <person name="LaButti K."/>
            <person name="Lipzen A."/>
            <person name="Waldron R."/>
            <person name="Moloney N.M."/>
            <person name="Sperisen C."/>
            <person name="Kredics L."/>
            <person name="Vagvoelgyi C."/>
            <person name="Patrignani A."/>
            <person name="Fitzpatrick D."/>
            <person name="Nagy I."/>
            <person name="Doyle S."/>
            <person name="Anderson J.B."/>
            <person name="Grigoriev I.V."/>
            <person name="Gueldener U."/>
            <person name="Muensterkoetter M."/>
            <person name="Nagy L.G."/>
        </authorList>
    </citation>
    <scope>NUCLEOTIDE SEQUENCE [LARGE SCALE GENOMIC DNA]</scope>
    <source>
        <strain evidence="3">28-4</strain>
    </source>
</reference>
<name>A0A2H3AUZ3_9AGAR</name>
<accession>A0A2H3AUZ3</accession>
<evidence type="ECO:0008006" key="4">
    <source>
        <dbReference type="Google" id="ProtNLM"/>
    </source>
</evidence>
<evidence type="ECO:0000256" key="1">
    <source>
        <dbReference type="SAM" id="MobiDB-lite"/>
    </source>
</evidence>
<dbReference type="STRING" id="1076256.A0A2H3AUZ3"/>
<dbReference type="InterPro" id="IPR040521">
    <property type="entry name" value="KDZ"/>
</dbReference>
<dbReference type="AlphaFoldDB" id="A0A2H3AUZ3"/>
<dbReference type="Proteomes" id="UP000218334">
    <property type="component" value="Unassembled WGS sequence"/>
</dbReference>
<keyword evidence="3" id="KW-1185">Reference proteome</keyword>
<organism evidence="2 3">
    <name type="scientific">Armillaria solidipes</name>
    <dbReference type="NCBI Taxonomy" id="1076256"/>
    <lineage>
        <taxon>Eukaryota</taxon>
        <taxon>Fungi</taxon>
        <taxon>Dikarya</taxon>
        <taxon>Basidiomycota</taxon>
        <taxon>Agaricomycotina</taxon>
        <taxon>Agaricomycetes</taxon>
        <taxon>Agaricomycetidae</taxon>
        <taxon>Agaricales</taxon>
        <taxon>Marasmiineae</taxon>
        <taxon>Physalacriaceae</taxon>
        <taxon>Armillaria</taxon>
    </lineage>
</organism>
<evidence type="ECO:0000313" key="2">
    <source>
        <dbReference type="EMBL" id="PBK62569.1"/>
    </source>
</evidence>
<sequence>MSKVSGYEFYQTLVHLTDNTGTELPPDRFQAFMCMVREWRHIKLLKRKLDRSPQDLKGSKPGELPIPAGTWKHTLYLAIDANFRLVRLVVSNSNQDPSLLNGAGFIVQQEDFRKHVAEYGKRIPYDPSDCRDHQAVKLATTKRGAGLATSGVATVDCARHDCKGPSAVTILDHREEQVRIDYIFCARVQHPTPHHIVVSYDINCQWSKKLWERIAIYPPSMKPTQSPSDFAYLIPKFHLPAHIVSCHAKYSFYKTPHVGETDGEAPERGWSCLNPLAASLKVMGPGGYLDTLDDHIGDYSYCKTASMNTILLTGIKEAIPAWVLHAAVYIEFTATLPSSDVLKWTKAVEDWEADPSGAINPFESTVAHTYENTQAIRGSNLTQSAELTTNKVRLMLAKEEAAEMAKIATRTTEANENQSTTAKTSQGIEHAASDDDDTVAGVDDIIRIRHEIRPSTMILQGVDLESDQLRLKQAYSALGAHSTDQERAKVMESLNRVRRRLEAWVEVQQVYMPAVVVLRAEWNKNHLAAKAAAAAEQVAAVGGRKPWKKKCRARSVPLEEALEAIDLPLFLPSTTIGRIPCSNKLLDYEFQLREAEAYECLATLRRLLIYRSHIYKFKDKNITGQAMSTRARATIKTVIVNIDAAAARYRSLWANLGVLASAIAGGKPRWDHQLHVLEPADVRALEDIAPGETEGRHAMTWIWRVQRHETDAEETAEALRIEWCKTRARAHRWQEEVILVLEEMKRVKAFFAWEARTWLERAAREDVLEGERGYALRQADMHCHMRDHCSRCWKDVPTWLETGLVPKSNHGRRKRLRPTDDSDIV</sequence>
<gene>
    <name evidence="2" type="ORF">ARMSODRAFT_1024770</name>
</gene>
<evidence type="ECO:0000313" key="3">
    <source>
        <dbReference type="Proteomes" id="UP000218334"/>
    </source>
</evidence>
<feature type="compositionally biased region" description="Polar residues" evidence="1">
    <location>
        <begin position="410"/>
        <end position="427"/>
    </location>
</feature>